<evidence type="ECO:0000313" key="2">
    <source>
        <dbReference type="EMBL" id="CAJ0593746.1"/>
    </source>
</evidence>
<organism evidence="2 3">
    <name type="scientific">Cylicocyclus nassatus</name>
    <name type="common">Nematode worm</name>
    <dbReference type="NCBI Taxonomy" id="53992"/>
    <lineage>
        <taxon>Eukaryota</taxon>
        <taxon>Metazoa</taxon>
        <taxon>Ecdysozoa</taxon>
        <taxon>Nematoda</taxon>
        <taxon>Chromadorea</taxon>
        <taxon>Rhabditida</taxon>
        <taxon>Rhabditina</taxon>
        <taxon>Rhabditomorpha</taxon>
        <taxon>Strongyloidea</taxon>
        <taxon>Strongylidae</taxon>
        <taxon>Cylicocyclus</taxon>
    </lineage>
</organism>
<protein>
    <submittedName>
        <fullName evidence="2">Uncharacterized protein</fullName>
    </submittedName>
</protein>
<name>A0AA36DVV4_CYLNA</name>
<evidence type="ECO:0000313" key="3">
    <source>
        <dbReference type="Proteomes" id="UP001176961"/>
    </source>
</evidence>
<dbReference type="Proteomes" id="UP001176961">
    <property type="component" value="Unassembled WGS sequence"/>
</dbReference>
<sequence>MPSGTASSANPPSTSSPEHSARLSLISSQLTPIASSFCRWEAHFVLVFLFYICRLYVDQFTHCAQGPVQPPLTSHLPSYCCHSTCLFY</sequence>
<comment type="caution">
    <text evidence="2">The sequence shown here is derived from an EMBL/GenBank/DDBJ whole genome shotgun (WGS) entry which is preliminary data.</text>
</comment>
<dbReference type="EMBL" id="CATQJL010000112">
    <property type="protein sequence ID" value="CAJ0593746.1"/>
    <property type="molecule type" value="Genomic_DNA"/>
</dbReference>
<proteinExistence type="predicted"/>
<evidence type="ECO:0000256" key="1">
    <source>
        <dbReference type="SAM" id="MobiDB-lite"/>
    </source>
</evidence>
<feature type="compositionally biased region" description="Low complexity" evidence="1">
    <location>
        <begin position="1"/>
        <end position="17"/>
    </location>
</feature>
<feature type="region of interest" description="Disordered" evidence="1">
    <location>
        <begin position="1"/>
        <end position="20"/>
    </location>
</feature>
<dbReference type="AlphaFoldDB" id="A0AA36DVV4"/>
<gene>
    <name evidence="2" type="ORF">CYNAS_LOCUS5729</name>
</gene>
<reference evidence="2" key="1">
    <citation type="submission" date="2023-07" db="EMBL/GenBank/DDBJ databases">
        <authorList>
            <consortium name="CYATHOMIX"/>
        </authorList>
    </citation>
    <scope>NUCLEOTIDE SEQUENCE</scope>
    <source>
        <strain evidence="2">N/A</strain>
    </source>
</reference>
<keyword evidence="3" id="KW-1185">Reference proteome</keyword>
<accession>A0AA36DVV4</accession>